<keyword evidence="2" id="KW-1185">Reference proteome</keyword>
<reference evidence="1" key="1">
    <citation type="submission" date="2022-07" db="EMBL/GenBank/DDBJ databases">
        <title>Phylogenomic reconstructions and comparative analyses of Kickxellomycotina fungi.</title>
        <authorList>
            <person name="Reynolds N.K."/>
            <person name="Stajich J.E."/>
            <person name="Barry K."/>
            <person name="Grigoriev I.V."/>
            <person name="Crous P."/>
            <person name="Smith M.E."/>
        </authorList>
    </citation>
    <scope>NUCLEOTIDE SEQUENCE</scope>
    <source>
        <strain evidence="1">Benny 63K</strain>
    </source>
</reference>
<gene>
    <name evidence="1" type="ORF">LPJ66_004181</name>
</gene>
<protein>
    <submittedName>
        <fullName evidence="1">Uncharacterized protein</fullName>
    </submittedName>
</protein>
<evidence type="ECO:0000313" key="2">
    <source>
        <dbReference type="Proteomes" id="UP001150581"/>
    </source>
</evidence>
<sequence>MSDYSAWNQLFRLNPDTPQTPMLSNQELQDELALWSNAQFQLEPMAEEQLQHNKPSTSPSVCSPEEFKMGSLPNTSAPHQHLSWDFMMGTSTAELLNAIALAPPPSIHQQSWPALEQQSQHQHQHQQTPVVINGVPMVPLVPLAQQYQQSQQRAKPSLVAAPSAATPIVSKVPLLAPAPSSFTSSSSISSSSQFRHPTIMPKGGIALPLDTYAATTNTSGAAATAAATPQKQQPAPQRRAFVKTKREASLSVAPETSGNADDAQSYDEQDNDDSSQQQEFDSEGRVVAASEDKRRRNTAASARFRIKKKLKEQALERTAREMANKAEALEKRVNELETETRWLKSLITEKDPNVLKSLHCPCHHPNGLDVSATPSLSVSAPQTSFSYHHHHQHQHQHLNIAPNPAGTLDQSQQVLKKPRV</sequence>
<dbReference type="Proteomes" id="UP001150581">
    <property type="component" value="Unassembled WGS sequence"/>
</dbReference>
<name>A0ACC1ILS0_9FUNG</name>
<organism evidence="1 2">
    <name type="scientific">Kickxella alabastrina</name>
    <dbReference type="NCBI Taxonomy" id="61397"/>
    <lineage>
        <taxon>Eukaryota</taxon>
        <taxon>Fungi</taxon>
        <taxon>Fungi incertae sedis</taxon>
        <taxon>Zoopagomycota</taxon>
        <taxon>Kickxellomycotina</taxon>
        <taxon>Kickxellomycetes</taxon>
        <taxon>Kickxellales</taxon>
        <taxon>Kickxellaceae</taxon>
        <taxon>Kickxella</taxon>
    </lineage>
</organism>
<evidence type="ECO:0000313" key="1">
    <source>
        <dbReference type="EMBL" id="KAJ1896128.1"/>
    </source>
</evidence>
<accession>A0ACC1ILS0</accession>
<dbReference type="EMBL" id="JANBPG010000484">
    <property type="protein sequence ID" value="KAJ1896128.1"/>
    <property type="molecule type" value="Genomic_DNA"/>
</dbReference>
<proteinExistence type="predicted"/>
<comment type="caution">
    <text evidence="1">The sequence shown here is derived from an EMBL/GenBank/DDBJ whole genome shotgun (WGS) entry which is preliminary data.</text>
</comment>